<evidence type="ECO:0000256" key="1">
    <source>
        <dbReference type="ARBA" id="ARBA00001966"/>
    </source>
</evidence>
<evidence type="ECO:0000256" key="6">
    <source>
        <dbReference type="ARBA" id="ARBA00022719"/>
    </source>
</evidence>
<dbReference type="FunFam" id="3.10.20.740:FF:000002">
    <property type="entry name" value="NADH-quinone oxidoreductase"/>
    <property type="match status" value="1"/>
</dbReference>
<reference evidence="19" key="1">
    <citation type="submission" date="2013-11" db="EMBL/GenBank/DDBJ databases">
        <title>Symbiont-containing voluminous jelly as an extraordinary maternal gift for overwintering insect nymphs.</title>
        <authorList>
            <person name="Kaiwa N."/>
            <person name="Hosokawa T."/>
            <person name="Nikoh N."/>
            <person name="Meng X.Y."/>
            <person name="Tanahashi M."/>
            <person name="Moriyama M."/>
            <person name="Maeda T."/>
            <person name="Yamaguchi K."/>
            <person name="Shigenobu S."/>
            <person name="Ito M."/>
            <person name="Fukatsu T."/>
        </authorList>
    </citation>
    <scope>NUCLEOTIDE SEQUENCE [LARGE SCALE GENOMIC DNA]</scope>
    <source>
        <strain evidence="19">UwTKB</strain>
    </source>
</reference>
<dbReference type="Pfam" id="PF00384">
    <property type="entry name" value="Molybdopterin"/>
    <property type="match status" value="1"/>
</dbReference>
<comment type="subunit">
    <text evidence="12">Composed of 13 different subunits. Subunits NuoCD, E, F, and G constitute the peripheral sector of the complex.</text>
</comment>
<evidence type="ECO:0000256" key="8">
    <source>
        <dbReference type="ARBA" id="ARBA00022967"/>
    </source>
</evidence>
<dbReference type="AlphaFoldDB" id="A0A090AIT3"/>
<dbReference type="SMART" id="SM00926">
    <property type="entry name" value="Molybdop_Fe4S4"/>
    <property type="match status" value="1"/>
</dbReference>
<dbReference type="InterPro" id="IPR000283">
    <property type="entry name" value="NADH_UbQ_OxRdtase_75kDa_su_CS"/>
</dbReference>
<evidence type="ECO:0000256" key="3">
    <source>
        <dbReference type="ARBA" id="ARBA00005404"/>
    </source>
</evidence>
<evidence type="ECO:0000313" key="18">
    <source>
        <dbReference type="EMBL" id="BAP58318.1"/>
    </source>
</evidence>
<dbReference type="PROSITE" id="PS00642">
    <property type="entry name" value="COMPLEX1_75K_2"/>
    <property type="match status" value="1"/>
</dbReference>
<dbReference type="SMART" id="SM00929">
    <property type="entry name" value="NADH-G_4Fe-4S_3"/>
    <property type="match status" value="1"/>
</dbReference>
<keyword evidence="7 14" id="KW-0479">Metal-binding</keyword>
<comment type="similarity">
    <text evidence="3 14">Belongs to the complex I 75 kDa subunit family.</text>
</comment>
<dbReference type="GO" id="GO:0042773">
    <property type="term" value="P:ATP synthesis coupled electron transport"/>
    <property type="evidence" value="ECO:0007669"/>
    <property type="project" value="InterPro"/>
</dbReference>
<dbReference type="Pfam" id="PF22117">
    <property type="entry name" value="Fer4_Nqo3"/>
    <property type="match status" value="1"/>
</dbReference>
<dbReference type="PROSITE" id="PS51669">
    <property type="entry name" value="4FE4S_MOW_BIS_MGD"/>
    <property type="match status" value="1"/>
</dbReference>
<comment type="function">
    <text evidence="14">NDH-1 shuttles electrons from NADH, via FMN and iron-sulfur (Fe-S) centers, to quinones in the respiratory chain. Couples the redox reaction to proton translocation (for every two electrons transferred, four hydrogen ions are translocated across the cytoplasmic membrane), and thus conserves the redox energy in a proton gradient.</text>
</comment>
<dbReference type="InterPro" id="IPR001041">
    <property type="entry name" value="2Fe-2S_ferredoxin-type"/>
</dbReference>
<dbReference type="HOGENOM" id="CLU_000422_11_4_6"/>
<dbReference type="Pfam" id="PF04879">
    <property type="entry name" value="Molybdop_Fe4S4"/>
    <property type="match status" value="1"/>
</dbReference>
<dbReference type="Pfam" id="PF13510">
    <property type="entry name" value="Fer2_4"/>
    <property type="match status" value="1"/>
</dbReference>
<feature type="domain" description="4Fe-4S Mo/W bis-MGD-type" evidence="16">
    <location>
        <begin position="227"/>
        <end position="283"/>
    </location>
</feature>
<keyword evidence="19" id="KW-1185">Reference proteome</keyword>
<proteinExistence type="inferred from homology"/>
<dbReference type="GO" id="GO:0008137">
    <property type="term" value="F:NADH dehydrogenase (ubiquinone) activity"/>
    <property type="evidence" value="ECO:0007669"/>
    <property type="project" value="UniProtKB-UniRule"/>
</dbReference>
<comment type="catalytic activity">
    <reaction evidence="13 14">
        <text>a quinone + NADH + 5 H(+)(in) = a quinol + NAD(+) + 4 H(+)(out)</text>
        <dbReference type="Rhea" id="RHEA:57888"/>
        <dbReference type="ChEBI" id="CHEBI:15378"/>
        <dbReference type="ChEBI" id="CHEBI:24646"/>
        <dbReference type="ChEBI" id="CHEBI:57540"/>
        <dbReference type="ChEBI" id="CHEBI:57945"/>
        <dbReference type="ChEBI" id="CHEBI:132124"/>
    </reaction>
</comment>
<dbReference type="PROSITE" id="PS00643">
    <property type="entry name" value="COMPLEX1_75K_3"/>
    <property type="match status" value="1"/>
</dbReference>
<dbReference type="GO" id="GO:0048038">
    <property type="term" value="F:quinone binding"/>
    <property type="evidence" value="ECO:0007669"/>
    <property type="project" value="UniProtKB-UniRule"/>
</dbReference>
<dbReference type="Gene3D" id="3.10.20.740">
    <property type="match status" value="1"/>
</dbReference>
<dbReference type="GO" id="GO:0051539">
    <property type="term" value="F:4 iron, 4 sulfur cluster binding"/>
    <property type="evidence" value="ECO:0007669"/>
    <property type="project" value="UniProtKB-KW"/>
</dbReference>
<dbReference type="PROSITE" id="PS51085">
    <property type="entry name" value="2FE2S_FER_2"/>
    <property type="match status" value="1"/>
</dbReference>
<evidence type="ECO:0000256" key="7">
    <source>
        <dbReference type="ARBA" id="ARBA00022723"/>
    </source>
</evidence>
<evidence type="ECO:0000259" key="16">
    <source>
        <dbReference type="PROSITE" id="PS51669"/>
    </source>
</evidence>
<dbReference type="GO" id="GO:0003954">
    <property type="term" value="F:NADH dehydrogenase activity"/>
    <property type="evidence" value="ECO:0007669"/>
    <property type="project" value="TreeGrafter"/>
</dbReference>
<dbReference type="SUPFAM" id="SSF54292">
    <property type="entry name" value="2Fe-2S ferredoxin-like"/>
    <property type="match status" value="1"/>
</dbReference>
<dbReference type="InterPro" id="IPR050123">
    <property type="entry name" value="Prok_molybdopt-oxidoreductase"/>
</dbReference>
<keyword evidence="4 14" id="KW-0004">4Fe-4S</keyword>
<dbReference type="InterPro" id="IPR010228">
    <property type="entry name" value="NADH_UbQ_OxRdtase_Gsu"/>
</dbReference>
<dbReference type="Gene3D" id="3.40.50.740">
    <property type="match status" value="1"/>
</dbReference>
<evidence type="ECO:0000256" key="11">
    <source>
        <dbReference type="ARBA" id="ARBA00023027"/>
    </source>
</evidence>
<sequence>MEKLFDMIIIHIDGKKYTIKKTNNLLNTCLSLGIDIPYFCWHPALGSLGACRLCAIKVYQNKEDKIGKIAMSCMTSAVDNMHISIENAEIKKFRKNIIELMMINHPHDCPVCEEGGSCHLQDMTVMTGHNYRRYRFKKRTFYNQNLGPFISHEMNRCITCYRCVRFYQNYADGKDFGVYGVHNNIYFGRFSNGTLNNEFSGNLIDVCPTGVFTDKLQSKNYTRKWDIQFSPSICQQCCVGCNISVGESNGKIIRIDNRYNEAINYYFICDRGRFGYGYVNRKDRPRYPYVKNNDDFIRINTNESIMLAVDIIKSSKNIIGIGSPRASIESNFALQNFVGKKNFYTGISFLEQQKLNLIIKILREGGFYIPSVHEIESYDAILILGEDITQIAARIALSIRQAVKEKMYNLSALKGIEKWQSEAILNYAKNKKYPLFITSVDKTSLDDISMFNYYAPINDQARFGFSIAHFINNDAPKVDNLSVDIEKKTKEIAKILNESKKPLIISGSNSGNLSLIECSANIAKSLKKNKKDVGIVLLVPEVNSIGVGLIEGNPLEKIHNQLKEEHNNVIIILENDICRSLSKNKRDLIFKKNNKIIVLDHQLTKTTKKAKLLLSSTSFVESDGTLINYEGRAQRFFKTYDHNYYNNNDTILFESWRWINYISMKINNKSVQWKNLDDIIKCIEKSVVNLKGIKKASPKSTFRIHGQKIARLTNRSSGRTAINAKNNVHETRQPQDKDTIFTFSMEGNSQPNHLNSEIPFVWSPGWNSVQALNKFQKEVGRQLLAGNPGHLLFRFIKNNSLKWFDHIPSTFIKNENSWIVVPYYQLFGSEELSQLSKDFQKRIPTAQITMNPMDVYNLGLDKGGNFAFLYDEEKWIFPISFSKILNPGQVGLPIGMSGVPIFLLGANIKQLKEIR</sequence>
<evidence type="ECO:0000256" key="10">
    <source>
        <dbReference type="ARBA" id="ARBA00023014"/>
    </source>
</evidence>
<accession>A0A090AIT3</accession>
<evidence type="ECO:0000256" key="4">
    <source>
        <dbReference type="ARBA" id="ARBA00022485"/>
    </source>
</evidence>
<evidence type="ECO:0000313" key="19">
    <source>
        <dbReference type="Proteomes" id="UP000031627"/>
    </source>
</evidence>
<dbReference type="EC" id="7.1.1.-" evidence="14"/>
<gene>
    <name evidence="18" type="primary">nuoG</name>
    <name evidence="18" type="ORF">TGUWTKB_0590</name>
</gene>
<name>A0A090AIT3_9ENTR</name>
<evidence type="ECO:0000256" key="9">
    <source>
        <dbReference type="ARBA" id="ARBA00023004"/>
    </source>
</evidence>
<evidence type="ECO:0000259" key="17">
    <source>
        <dbReference type="PROSITE" id="PS51839"/>
    </source>
</evidence>
<dbReference type="KEGG" id="sbw:TGUWTKB_0590"/>
<dbReference type="InterPro" id="IPR019574">
    <property type="entry name" value="NADH_UbQ_OxRdtase_Gsu_4Fe4S-bd"/>
</dbReference>
<dbReference type="PROSITE" id="PS51839">
    <property type="entry name" value="4FE4S_HC3"/>
    <property type="match status" value="1"/>
</dbReference>
<organism evidence="18 19">
    <name type="scientific">Candidatus Tachikawaea gelatinosa</name>
    <dbReference type="NCBI Taxonomy" id="1410383"/>
    <lineage>
        <taxon>Bacteria</taxon>
        <taxon>Pseudomonadati</taxon>
        <taxon>Pseudomonadota</taxon>
        <taxon>Gammaproteobacteria</taxon>
        <taxon>Enterobacterales</taxon>
        <taxon>Enterobacteriaceae</taxon>
        <taxon>Candidatus Tachikawaea</taxon>
    </lineage>
</organism>
<dbReference type="InterPro" id="IPR006963">
    <property type="entry name" value="Mopterin_OxRdtase_4Fe-4S_dom"/>
</dbReference>
<dbReference type="InterPro" id="IPR036010">
    <property type="entry name" value="2Fe-2S_ferredoxin-like_sf"/>
</dbReference>
<dbReference type="CDD" id="cd00207">
    <property type="entry name" value="fer2"/>
    <property type="match status" value="1"/>
</dbReference>
<dbReference type="GO" id="GO:0016020">
    <property type="term" value="C:membrane"/>
    <property type="evidence" value="ECO:0007669"/>
    <property type="project" value="InterPro"/>
</dbReference>
<evidence type="ECO:0000259" key="15">
    <source>
        <dbReference type="PROSITE" id="PS51085"/>
    </source>
</evidence>
<feature type="domain" description="4Fe-4S His(Cys)3-ligated-type" evidence="17">
    <location>
        <begin position="89"/>
        <end position="128"/>
    </location>
</feature>
<dbReference type="InterPro" id="IPR006656">
    <property type="entry name" value="Mopterin_OxRdtase"/>
</dbReference>
<evidence type="ECO:0000256" key="13">
    <source>
        <dbReference type="ARBA" id="ARBA00047712"/>
    </source>
</evidence>
<evidence type="ECO:0000256" key="12">
    <source>
        <dbReference type="ARBA" id="ARBA00026021"/>
    </source>
</evidence>
<protein>
    <recommendedName>
        <fullName evidence="14">NADH-quinone oxidoreductase</fullName>
        <ecNumber evidence="14">7.1.1.-</ecNumber>
    </recommendedName>
</protein>
<dbReference type="STRING" id="1410383.TGUWTKB_0590"/>
<evidence type="ECO:0000256" key="14">
    <source>
        <dbReference type="RuleBase" id="RU003525"/>
    </source>
</evidence>
<keyword evidence="5 14" id="KW-0001">2Fe-2S</keyword>
<dbReference type="Pfam" id="PF10588">
    <property type="entry name" value="NADH-G_4Fe-4S_3"/>
    <property type="match status" value="1"/>
</dbReference>
<dbReference type="PANTHER" id="PTHR43105:SF10">
    <property type="entry name" value="NADH-QUINONE OXIDOREDUCTASE SUBUNIT G"/>
    <property type="match status" value="1"/>
</dbReference>
<reference evidence="18 19" key="2">
    <citation type="journal article" date="2014" name="Curr. Biol.">
        <title>Symbiont-Supplemented Maternal Investment Underpinning Host's Ecological Adaptation.</title>
        <authorList>
            <person name="Kaiwa N."/>
            <person name="Hosokawa T."/>
            <person name="Nikoh N."/>
            <person name="Tanahashi M."/>
            <person name="Moriyama M."/>
            <person name="Meng X.Y."/>
            <person name="Maeda T."/>
            <person name="Yamaguchi K."/>
            <person name="Shigenobu S."/>
            <person name="Ito M."/>
            <person name="Fukatsu T."/>
        </authorList>
    </citation>
    <scope>NUCLEOTIDE SEQUENCE [LARGE SCALE GENOMIC DNA]</scope>
    <source>
        <strain evidence="18 19">UwTKB</strain>
    </source>
</reference>
<dbReference type="PROSITE" id="PS00641">
    <property type="entry name" value="COMPLEX1_75K_1"/>
    <property type="match status" value="1"/>
</dbReference>
<keyword evidence="9 14" id="KW-0408">Iron</keyword>
<evidence type="ECO:0000256" key="2">
    <source>
        <dbReference type="ARBA" id="ARBA00002378"/>
    </source>
</evidence>
<dbReference type="Gene3D" id="3.30.200.210">
    <property type="match status" value="1"/>
</dbReference>
<comment type="function">
    <text evidence="2">NDH-1 shuttles electrons from NADH, via FMN and iron-sulfur (Fe-S) centers, to quinones in the respiratory chain. The immediate electron acceptor for the enzyme in this species is believed to be ubiquinone. Couples the redox reaction to proton translocation (for every two electrons transferred, four hydrogen ions are translocated across the cytoplasmic membrane), and thus conserves the redox energy in a proton gradient.</text>
</comment>
<dbReference type="SUPFAM" id="SSF54862">
    <property type="entry name" value="4Fe-4S ferredoxins"/>
    <property type="match status" value="1"/>
</dbReference>
<dbReference type="CDD" id="cd02788">
    <property type="entry name" value="MopB_CT_NDH-1_NuoG2-N7"/>
    <property type="match status" value="1"/>
</dbReference>
<dbReference type="Proteomes" id="UP000031627">
    <property type="component" value="Chromosome"/>
</dbReference>
<dbReference type="PANTHER" id="PTHR43105">
    <property type="entry name" value="RESPIRATORY NITRATE REDUCTASE"/>
    <property type="match status" value="1"/>
</dbReference>
<feature type="domain" description="2Fe-2S ferredoxin-type" evidence="15">
    <location>
        <begin position="6"/>
        <end position="89"/>
    </location>
</feature>
<evidence type="ECO:0000256" key="5">
    <source>
        <dbReference type="ARBA" id="ARBA00022714"/>
    </source>
</evidence>
<comment type="cofactor">
    <cofactor evidence="1 14">
        <name>[4Fe-4S] cluster</name>
        <dbReference type="ChEBI" id="CHEBI:49883"/>
    </cofactor>
</comment>
<dbReference type="CDD" id="cd02771">
    <property type="entry name" value="MopB_NDH-1_NuoG2-N7"/>
    <property type="match status" value="1"/>
</dbReference>
<keyword evidence="11 14" id="KW-0520">NAD</keyword>
<dbReference type="GO" id="GO:0051537">
    <property type="term" value="F:2 iron, 2 sulfur cluster binding"/>
    <property type="evidence" value="ECO:0007669"/>
    <property type="project" value="UniProtKB-UniRule"/>
</dbReference>
<comment type="cofactor">
    <cofactor evidence="14">
        <name>[2Fe-2S] cluster</name>
        <dbReference type="ChEBI" id="CHEBI:190135"/>
    </cofactor>
    <text evidence="14">Binds 1 [2Fe-2S] cluster per subunit.</text>
</comment>
<dbReference type="InterPro" id="IPR054351">
    <property type="entry name" value="NADH_UbQ_OxRdtase_ferredoxin"/>
</dbReference>
<dbReference type="SUPFAM" id="SSF53706">
    <property type="entry name" value="Formate dehydrogenase/DMSO reductase, domains 1-3"/>
    <property type="match status" value="1"/>
</dbReference>
<keyword evidence="10 14" id="KW-0411">Iron-sulfur</keyword>
<keyword evidence="6 14" id="KW-0874">Quinone</keyword>
<dbReference type="GO" id="GO:0046872">
    <property type="term" value="F:metal ion binding"/>
    <property type="evidence" value="ECO:0007669"/>
    <property type="project" value="UniProtKB-UniRule"/>
</dbReference>
<dbReference type="NCBIfam" id="TIGR01973">
    <property type="entry name" value="NuoG"/>
    <property type="match status" value="1"/>
</dbReference>
<keyword evidence="8 14" id="KW-1278">Translocase</keyword>
<dbReference type="EMBL" id="AP014521">
    <property type="protein sequence ID" value="BAP58318.1"/>
    <property type="molecule type" value="Genomic_DNA"/>
</dbReference>